<keyword evidence="3 6" id="KW-0812">Transmembrane</keyword>
<protein>
    <submittedName>
        <fullName evidence="7">LysE family translocator</fullName>
    </submittedName>
</protein>
<keyword evidence="2" id="KW-1003">Cell membrane</keyword>
<feature type="transmembrane region" description="Helical" evidence="6">
    <location>
        <begin position="147"/>
        <end position="170"/>
    </location>
</feature>
<keyword evidence="4 6" id="KW-1133">Transmembrane helix</keyword>
<dbReference type="RefSeq" id="WP_144348341.1">
    <property type="nucleotide sequence ID" value="NZ_VMKP01000004.1"/>
</dbReference>
<dbReference type="InterPro" id="IPR001123">
    <property type="entry name" value="LeuE-type"/>
</dbReference>
<feature type="transmembrane region" description="Helical" evidence="6">
    <location>
        <begin position="75"/>
        <end position="93"/>
    </location>
</feature>
<evidence type="ECO:0000256" key="6">
    <source>
        <dbReference type="SAM" id="Phobius"/>
    </source>
</evidence>
<name>A0A557RFA4_9GAMM</name>
<evidence type="ECO:0000313" key="7">
    <source>
        <dbReference type="EMBL" id="TVO63823.1"/>
    </source>
</evidence>
<dbReference type="GO" id="GO:0005886">
    <property type="term" value="C:plasma membrane"/>
    <property type="evidence" value="ECO:0007669"/>
    <property type="project" value="UniProtKB-SubCell"/>
</dbReference>
<accession>A0A557RFA4</accession>
<keyword evidence="5 6" id="KW-0472">Membrane</keyword>
<evidence type="ECO:0000256" key="2">
    <source>
        <dbReference type="ARBA" id="ARBA00022475"/>
    </source>
</evidence>
<proteinExistence type="predicted"/>
<feature type="transmembrane region" description="Helical" evidence="6">
    <location>
        <begin position="12"/>
        <end position="31"/>
    </location>
</feature>
<feature type="transmembrane region" description="Helical" evidence="6">
    <location>
        <begin position="38"/>
        <end position="63"/>
    </location>
</feature>
<evidence type="ECO:0000256" key="1">
    <source>
        <dbReference type="ARBA" id="ARBA00004651"/>
    </source>
</evidence>
<gene>
    <name evidence="7" type="ORF">FPL11_09195</name>
</gene>
<dbReference type="EMBL" id="VMKP01000004">
    <property type="protein sequence ID" value="TVO63823.1"/>
    <property type="molecule type" value="Genomic_DNA"/>
</dbReference>
<comment type="caution">
    <text evidence="7">The sequence shown here is derived from an EMBL/GenBank/DDBJ whole genome shotgun (WGS) entry which is preliminary data.</text>
</comment>
<keyword evidence="8" id="KW-1185">Reference proteome</keyword>
<evidence type="ECO:0000313" key="8">
    <source>
        <dbReference type="Proteomes" id="UP000316688"/>
    </source>
</evidence>
<dbReference type="GO" id="GO:0015171">
    <property type="term" value="F:amino acid transmembrane transporter activity"/>
    <property type="evidence" value="ECO:0007669"/>
    <property type="project" value="TreeGrafter"/>
</dbReference>
<evidence type="ECO:0000256" key="5">
    <source>
        <dbReference type="ARBA" id="ARBA00023136"/>
    </source>
</evidence>
<dbReference type="Pfam" id="PF01810">
    <property type="entry name" value="LysE"/>
    <property type="match status" value="1"/>
</dbReference>
<organism evidence="7 8">
    <name type="scientific">Spiribacter aquaticus</name>
    <dbReference type="NCBI Taxonomy" id="1935996"/>
    <lineage>
        <taxon>Bacteria</taxon>
        <taxon>Pseudomonadati</taxon>
        <taxon>Pseudomonadota</taxon>
        <taxon>Gammaproteobacteria</taxon>
        <taxon>Chromatiales</taxon>
        <taxon>Ectothiorhodospiraceae</taxon>
        <taxon>Spiribacter</taxon>
    </lineage>
</organism>
<dbReference type="AlphaFoldDB" id="A0A557RFA4"/>
<evidence type="ECO:0000256" key="4">
    <source>
        <dbReference type="ARBA" id="ARBA00022989"/>
    </source>
</evidence>
<feature type="transmembrane region" description="Helical" evidence="6">
    <location>
        <begin position="191"/>
        <end position="209"/>
    </location>
</feature>
<comment type="subcellular location">
    <subcellularLocation>
        <location evidence="1">Cell membrane</location>
        <topology evidence="1">Multi-pass membrane protein</topology>
    </subcellularLocation>
</comment>
<evidence type="ECO:0000256" key="3">
    <source>
        <dbReference type="ARBA" id="ARBA00022692"/>
    </source>
</evidence>
<reference evidence="7 8" key="1">
    <citation type="submission" date="2019-07" db="EMBL/GenBank/DDBJ databases">
        <title>Reclasification of Spiribacter aquaticus.</title>
        <authorList>
            <person name="Leon M.J."/>
            <person name="Sanchez-Porro C."/>
            <person name="Ventosa A."/>
        </authorList>
    </citation>
    <scope>NUCLEOTIDE SEQUENCE [LARGE SCALE GENOMIC DNA]</scope>
    <source>
        <strain evidence="7 8">SP30</strain>
    </source>
</reference>
<feature type="transmembrane region" description="Helical" evidence="6">
    <location>
        <begin position="114"/>
        <end position="135"/>
    </location>
</feature>
<dbReference type="PANTHER" id="PTHR30086:SF20">
    <property type="entry name" value="ARGININE EXPORTER PROTEIN ARGO-RELATED"/>
    <property type="match status" value="1"/>
</dbReference>
<dbReference type="Proteomes" id="UP000316688">
    <property type="component" value="Unassembled WGS sequence"/>
</dbReference>
<sequence length="210" mass="22169">MTIGIADLTLYAGALLVLFLTPGPVWLALLARTLSGGFAAALPLALGVVVGDLLWPLAAIHGLSWVVSAHDETLVILRWVAALLFAAMGMQLIRHADRAIQADGRLTRPGFWPGFSAGLAAILGNPKAVLFYLGLLPGFFDLGTVTALDISVIVVTSMVIPFLGNMIFAVGIDRLRRLIQSPAALRRVNQVAGLLLIAVGLVIGLPSLYE</sequence>
<dbReference type="PANTHER" id="PTHR30086">
    <property type="entry name" value="ARGININE EXPORTER PROTEIN ARGO"/>
    <property type="match status" value="1"/>
</dbReference>